<evidence type="ECO:0000256" key="13">
    <source>
        <dbReference type="SAM" id="Coils"/>
    </source>
</evidence>
<keyword evidence="9" id="KW-0275">Fatty acid biosynthesis</keyword>
<dbReference type="InterPro" id="IPR001882">
    <property type="entry name" value="Biotin_BS"/>
</dbReference>
<gene>
    <name evidence="18" type="ORF">GCM10023353_33540</name>
</gene>
<evidence type="ECO:0000256" key="3">
    <source>
        <dbReference type="ARBA" id="ARBA00022516"/>
    </source>
</evidence>
<dbReference type="SUPFAM" id="SSF51246">
    <property type="entry name" value="Rudiment single hybrid motif"/>
    <property type="match status" value="1"/>
</dbReference>
<evidence type="ECO:0000256" key="1">
    <source>
        <dbReference type="ARBA" id="ARBA00001953"/>
    </source>
</evidence>
<dbReference type="EC" id="6.3.4.14" evidence="2"/>
<comment type="caution">
    <text evidence="18">The sequence shown here is derived from an EMBL/GenBank/DDBJ whole genome shotgun (WGS) entry which is preliminary data.</text>
</comment>
<dbReference type="Pfam" id="PF00289">
    <property type="entry name" value="Biotin_carb_N"/>
    <property type="match status" value="1"/>
</dbReference>
<dbReference type="PROSITE" id="PS50968">
    <property type="entry name" value="BIOTINYL_LIPOYL"/>
    <property type="match status" value="1"/>
</dbReference>
<dbReference type="RefSeq" id="WP_200174804.1">
    <property type="nucleotide sequence ID" value="NZ_BAABKQ010000001.1"/>
</dbReference>
<evidence type="ECO:0000256" key="5">
    <source>
        <dbReference type="ARBA" id="ARBA00022741"/>
    </source>
</evidence>
<feature type="domain" description="Lipoyl-binding" evidence="14">
    <location>
        <begin position="569"/>
        <end position="652"/>
    </location>
</feature>
<reference evidence="19" key="1">
    <citation type="journal article" date="2019" name="Int. J. Syst. Evol. Microbiol.">
        <title>The Global Catalogue of Microorganisms (GCM) 10K type strain sequencing project: providing services to taxonomists for standard genome sequencing and annotation.</title>
        <authorList>
            <consortium name="The Broad Institute Genomics Platform"/>
            <consortium name="The Broad Institute Genome Sequencing Center for Infectious Disease"/>
            <person name="Wu L."/>
            <person name="Ma J."/>
        </authorList>
    </citation>
    <scope>NUCLEOTIDE SEQUENCE [LARGE SCALE GENOMIC DNA]</scope>
    <source>
        <strain evidence="19">JCM 18542</strain>
    </source>
</reference>
<dbReference type="Gene3D" id="3.30.470.20">
    <property type="entry name" value="ATP-grasp fold, B domain"/>
    <property type="match status" value="1"/>
</dbReference>
<dbReference type="PROSITE" id="PS00867">
    <property type="entry name" value="CPSASE_2"/>
    <property type="match status" value="1"/>
</dbReference>
<name>A0ABP9D4X1_9ACTN</name>
<dbReference type="InterPro" id="IPR005481">
    <property type="entry name" value="BC-like_N"/>
</dbReference>
<evidence type="ECO:0000256" key="11">
    <source>
        <dbReference type="ARBA" id="ARBA00048501"/>
    </source>
</evidence>
<evidence type="ECO:0000256" key="9">
    <source>
        <dbReference type="ARBA" id="ARBA00023160"/>
    </source>
</evidence>
<evidence type="ECO:0000259" key="15">
    <source>
        <dbReference type="PROSITE" id="PS50975"/>
    </source>
</evidence>
<evidence type="ECO:0000259" key="14">
    <source>
        <dbReference type="PROSITE" id="PS50968"/>
    </source>
</evidence>
<feature type="coiled-coil region" evidence="13">
    <location>
        <begin position="1790"/>
        <end position="1817"/>
    </location>
</feature>
<dbReference type="Proteomes" id="UP001500839">
    <property type="component" value="Unassembled WGS sequence"/>
</dbReference>
<dbReference type="Pfam" id="PF08326">
    <property type="entry name" value="ACC_central"/>
    <property type="match status" value="1"/>
</dbReference>
<dbReference type="InterPro" id="IPR013537">
    <property type="entry name" value="AcCoA_COase_cen"/>
</dbReference>
<keyword evidence="13" id="KW-0175">Coiled coil</keyword>
<dbReference type="InterPro" id="IPR011763">
    <property type="entry name" value="COA_CT_C"/>
</dbReference>
<dbReference type="Pfam" id="PF01039">
    <property type="entry name" value="Carboxyl_trans"/>
    <property type="match status" value="1"/>
</dbReference>
<sequence>MFKRIAVVNRGESAVRLIRAVRELNAEHGYGIQSIAMHTDAERRAMFVRQADDAVCIRPTGTGNAYLDHEALADALRRCGADAVWVGWGFVAEDPAFAEMVRAMGITFIGPSPEAMKLLGDKVEAKLLAEKVGVPVAPWSGGPVDTRADARRHAQAIGYPLIIKARSGGGGRGIRKVYAEDELELALERTQGEAERSFGDPVVFIERLVTDARHVEVQVIADKHGAVWAPGVRDCSIQRRNQKVIEESSSVLMTEEQKDHLRTVSADLVHAADYHGAATVEYLYQPSQQIFTFLEVNTRLQVEHPITEITTGLDLVKLQILTAAGAPLTGGCPPEFGHAVEARLNAEDAENGFAPAPGTVKLCKFPLGSGLRVDTGIAQGDVIPPDYDSMVAKIIAWGSDRDEALARLRTALRETTVVLDGGTTTKSFLLALLDEPDLLSGAADTGWLDKTGAGVGGEPGETAEVALLAAAVHAYDVEESVERTNFLSSARGGRPRASHTIGRTVELSHLGAGYKLTVGQISPRTYLIEGEHGEVEVGVDRLGLYESRLNVHGRRHQVVTVAGPAQYLVEVDGVSHQISQDEAGVVRAPAPAVVVDVPVAAGDLVEAGDQVVVLEAMKMETAVRAPIAGRVSEVVATVNSQVDAGAPLVRVEPEGEEGAAAAAAPRIAFTPSTVDAAVQDPRERALHLIDVMASMITGYDVPGERAQALLDEYQRLRSGLAADDSAIVDAELNLLTMFADVCELSRNRPTYEEESGDESVHSPREHFHTFLYSLDAEREGLPPSFQDNLARALRHYGVTPKEVESDAADRQGQTLEEAVYRVFLSLQRTENQIPVVAALLERWLSDAAGSARPADAGPAHDAADALAQTDGLAAADAAATPPEQLAEVLDRLIVATQLRYPVIGDAARNLRFRLYDQPRIAQTRQDSFDRIRGVLARLAENPRATDYTRRIARLISTPEPLTDLLAAHVARDAAEAGPLLDVITRRYYDIRDLTGVELTSRGSHHFVTGSYTLQGDTLRLVSALGSHDTITQLLDEVDGITAGMYPNGGDGGRTDTLVTDLYITWPETITDPDAVGEELRALLAGRRTTGDGRRVTFTVCSDTGPNRQFTFRPDADGAPQEEVVIRDLHPLTAQRLDLWRLKNFVGTRMPAAPGTYLYHLEGRENPSDERLIALAEVRDATPELDAAGLVVGMPEIERTLTACLDGIRRAQGARTGKRRLDANRVVLYIWPTITLAPDRIEKIARNIAPITQGAGIEQIILMASISDPGETGQGDAGTRDVAVRFSYRSGAGVVMSITEPPTAPMQPVSSYTQKVQRSRARGTVYPYELIPLLTGPDGTFIEHDLADDGTLTLVPVDRPHGENKAGVITGVVTTPTERYPEGVRRVALFGDPTRALGTVAEAECARVVAALTLAEELGAPVEWFTLSSGATIAMDSGTENMDWVSRALRKIVTFTQNGGEINVVVAGINVGAQPYWNAEATMLMHTKGILVMTPDSAMVLTGKQSLDYSGGVSAEDNFGIGGYDRVMGPNGQAQYWAPNLSAACEVLAAHYEHSYTASGERFPRRAPSTDPVDRDVRSYPHVHPGSDFATVGEIFSAEKNFERKKPFDIRTVMRAVVDQDHAPLERWADMKDADTSVVFDAHLDGNPVSVIGIESRAIPRKGWFPADGPDTWTAGTLFPASSWKTARAINAASGVRPIVVLANLSGFDGSPESLRNLQLQYGAEIGRAIVNFDGPIVFCVVSRYHGGAFVVFSGALNDNMEVLAVEGSYASVLGGAPAAAVVFTREVNKRTKADDTVRRLETELAAATTEAEQARIGVELSAAWTEVRSGKLGEVASEFEAVHNIERAREVGSVHTIVTAEQLRPQLIAAVERGMKRAGEQ</sequence>
<dbReference type="SUPFAM" id="SSF52096">
    <property type="entry name" value="ClpP/crotonase"/>
    <property type="match status" value="2"/>
</dbReference>
<dbReference type="InterPro" id="IPR050856">
    <property type="entry name" value="Biotin_carboxylase_complex"/>
</dbReference>
<evidence type="ECO:0000256" key="12">
    <source>
        <dbReference type="PROSITE-ProRule" id="PRU00409"/>
    </source>
</evidence>
<evidence type="ECO:0000256" key="4">
    <source>
        <dbReference type="ARBA" id="ARBA00022598"/>
    </source>
</evidence>
<dbReference type="InterPro" id="IPR000089">
    <property type="entry name" value="Biotin_lipoyl"/>
</dbReference>
<dbReference type="PANTHER" id="PTHR18866:SF33">
    <property type="entry name" value="METHYLCROTONOYL-COA CARBOXYLASE SUBUNIT ALPHA, MITOCHONDRIAL-RELATED"/>
    <property type="match status" value="1"/>
</dbReference>
<dbReference type="Pfam" id="PF00364">
    <property type="entry name" value="Biotin_lipoyl"/>
    <property type="match status" value="1"/>
</dbReference>
<dbReference type="Pfam" id="PF02785">
    <property type="entry name" value="Biotin_carb_C"/>
    <property type="match status" value="1"/>
</dbReference>
<evidence type="ECO:0000313" key="18">
    <source>
        <dbReference type="EMBL" id="GAA4822369.1"/>
    </source>
</evidence>
<keyword evidence="5 12" id="KW-0547">Nucleotide-binding</keyword>
<dbReference type="SUPFAM" id="SSF56059">
    <property type="entry name" value="Glutathione synthetase ATP-binding domain-like"/>
    <property type="match status" value="1"/>
</dbReference>
<protein>
    <recommendedName>
        <fullName evidence="2">biotin carboxylase</fullName>
        <ecNumber evidence="2">6.3.4.14</ecNumber>
    </recommendedName>
</protein>
<evidence type="ECO:0000313" key="19">
    <source>
        <dbReference type="Proteomes" id="UP001500839"/>
    </source>
</evidence>
<dbReference type="InterPro" id="IPR011764">
    <property type="entry name" value="Biotin_carboxylation_dom"/>
</dbReference>
<dbReference type="Pfam" id="PF02786">
    <property type="entry name" value="CPSase_L_D2"/>
    <property type="match status" value="1"/>
</dbReference>
<evidence type="ECO:0000256" key="6">
    <source>
        <dbReference type="ARBA" id="ARBA00022832"/>
    </source>
</evidence>
<dbReference type="InterPro" id="IPR011053">
    <property type="entry name" value="Single_hybrid_motif"/>
</dbReference>
<keyword evidence="7 12" id="KW-0067">ATP-binding</keyword>
<dbReference type="InterPro" id="IPR034733">
    <property type="entry name" value="AcCoA_carboxyl_beta"/>
</dbReference>
<evidence type="ECO:0000256" key="7">
    <source>
        <dbReference type="ARBA" id="ARBA00022840"/>
    </source>
</evidence>
<dbReference type="SMART" id="SM00878">
    <property type="entry name" value="Biotin_carb_C"/>
    <property type="match status" value="1"/>
</dbReference>
<dbReference type="Gene3D" id="3.90.226.10">
    <property type="entry name" value="2-enoyl-CoA Hydratase, Chain A, domain 1"/>
    <property type="match status" value="2"/>
</dbReference>
<keyword evidence="19" id="KW-1185">Reference proteome</keyword>
<dbReference type="PROSITE" id="PS50979">
    <property type="entry name" value="BC"/>
    <property type="match status" value="1"/>
</dbReference>
<evidence type="ECO:0000256" key="10">
    <source>
        <dbReference type="ARBA" id="ARBA00023267"/>
    </source>
</evidence>
<dbReference type="PROSITE" id="PS50989">
    <property type="entry name" value="COA_CT_CTER"/>
    <property type="match status" value="1"/>
</dbReference>
<dbReference type="InterPro" id="IPR011054">
    <property type="entry name" value="Rudment_hybrid_motif"/>
</dbReference>
<accession>A0ABP9D4X1</accession>
<dbReference type="SUPFAM" id="SSF51230">
    <property type="entry name" value="Single hybrid motif"/>
    <property type="match status" value="1"/>
</dbReference>
<dbReference type="InterPro" id="IPR005479">
    <property type="entry name" value="CPAse_ATP-bd"/>
</dbReference>
<comment type="catalytic activity">
    <reaction evidence="11">
        <text>N(6)-biotinyl-L-lysyl-[protein] + hydrogencarbonate + ATP = N(6)-carboxybiotinyl-L-lysyl-[protein] + ADP + phosphate + H(+)</text>
        <dbReference type="Rhea" id="RHEA:13501"/>
        <dbReference type="Rhea" id="RHEA-COMP:10505"/>
        <dbReference type="Rhea" id="RHEA-COMP:10506"/>
        <dbReference type="ChEBI" id="CHEBI:15378"/>
        <dbReference type="ChEBI" id="CHEBI:17544"/>
        <dbReference type="ChEBI" id="CHEBI:30616"/>
        <dbReference type="ChEBI" id="CHEBI:43474"/>
        <dbReference type="ChEBI" id="CHEBI:83144"/>
        <dbReference type="ChEBI" id="CHEBI:83145"/>
        <dbReference type="ChEBI" id="CHEBI:456216"/>
        <dbReference type="EC" id="6.3.4.14"/>
    </reaction>
    <physiologicalReaction direction="left-to-right" evidence="11">
        <dbReference type="Rhea" id="RHEA:13502"/>
    </physiologicalReaction>
</comment>
<dbReference type="Gene3D" id="2.40.50.100">
    <property type="match status" value="1"/>
</dbReference>
<dbReference type="InterPro" id="IPR011761">
    <property type="entry name" value="ATP-grasp"/>
</dbReference>
<dbReference type="CDD" id="cd06850">
    <property type="entry name" value="biotinyl_domain"/>
    <property type="match status" value="1"/>
</dbReference>
<keyword evidence="10" id="KW-0092">Biotin</keyword>
<evidence type="ECO:0000256" key="8">
    <source>
        <dbReference type="ARBA" id="ARBA00023098"/>
    </source>
</evidence>
<feature type="domain" description="ATP-grasp" evidence="15">
    <location>
        <begin position="126"/>
        <end position="324"/>
    </location>
</feature>
<dbReference type="SUPFAM" id="SSF52440">
    <property type="entry name" value="PreATP-grasp domain"/>
    <property type="match status" value="1"/>
</dbReference>
<evidence type="ECO:0000256" key="2">
    <source>
        <dbReference type="ARBA" id="ARBA00013263"/>
    </source>
</evidence>
<keyword evidence="8" id="KW-0443">Lipid metabolism</keyword>
<comment type="cofactor">
    <cofactor evidence="1">
        <name>biotin</name>
        <dbReference type="ChEBI" id="CHEBI:57586"/>
    </cofactor>
</comment>
<dbReference type="PROSITE" id="PS00188">
    <property type="entry name" value="BIOTIN"/>
    <property type="match status" value="1"/>
</dbReference>
<feature type="domain" description="CoA carboxyltransferase C-terminal" evidence="17">
    <location>
        <begin position="1596"/>
        <end position="1841"/>
    </location>
</feature>
<organism evidence="18 19">
    <name type="scientific">Tomitella cavernea</name>
    <dbReference type="NCBI Taxonomy" id="1387982"/>
    <lineage>
        <taxon>Bacteria</taxon>
        <taxon>Bacillati</taxon>
        <taxon>Actinomycetota</taxon>
        <taxon>Actinomycetes</taxon>
        <taxon>Mycobacteriales</taxon>
        <taxon>Tomitella</taxon>
    </lineage>
</organism>
<evidence type="ECO:0000259" key="17">
    <source>
        <dbReference type="PROSITE" id="PS50989"/>
    </source>
</evidence>
<dbReference type="InterPro" id="IPR029045">
    <property type="entry name" value="ClpP/crotonase-like_dom_sf"/>
</dbReference>
<dbReference type="InterPro" id="IPR005482">
    <property type="entry name" value="Biotin_COase_C"/>
</dbReference>
<dbReference type="PANTHER" id="PTHR18866">
    <property type="entry name" value="CARBOXYLASE:PYRUVATE/ACETYL-COA/PROPIONYL-COA CARBOXYLASE"/>
    <property type="match status" value="1"/>
</dbReference>
<keyword evidence="4" id="KW-0436">Ligase</keyword>
<evidence type="ECO:0000259" key="16">
    <source>
        <dbReference type="PROSITE" id="PS50979"/>
    </source>
</evidence>
<proteinExistence type="predicted"/>
<feature type="domain" description="Biotin carboxylation" evidence="16">
    <location>
        <begin position="1"/>
        <end position="453"/>
    </location>
</feature>
<dbReference type="InterPro" id="IPR016185">
    <property type="entry name" value="PreATP-grasp_dom_sf"/>
</dbReference>
<keyword evidence="6" id="KW-0276">Fatty acid metabolism</keyword>
<dbReference type="EMBL" id="BAABKQ010000001">
    <property type="protein sequence ID" value="GAA4822369.1"/>
    <property type="molecule type" value="Genomic_DNA"/>
</dbReference>
<keyword evidence="3" id="KW-0444">Lipid biosynthesis</keyword>
<dbReference type="PROSITE" id="PS50975">
    <property type="entry name" value="ATP_GRASP"/>
    <property type="match status" value="1"/>
</dbReference>